<feature type="compositionally biased region" description="Low complexity" evidence="2">
    <location>
        <begin position="57"/>
        <end position="69"/>
    </location>
</feature>
<dbReference type="EMBL" id="JBAHYK010000039">
    <property type="protein sequence ID" value="KAL0580099.1"/>
    <property type="molecule type" value="Genomic_DNA"/>
</dbReference>
<dbReference type="Gene3D" id="3.40.50.300">
    <property type="entry name" value="P-loop containing nucleotide triphosphate hydrolases"/>
    <property type="match status" value="1"/>
</dbReference>
<sequence>MSTTVSSTEVKLKDLIRAGRNGDQEIKLPMNREDYWLILELANFSPTSFDLTSDLGRSLKSSASSSKESNQTKVVNRKPTRSPSPVPSPNSRLGTPIPPTPLAKPVPTRPQASRSTIGYDSSPSVPQITYPPPSRSTSNLPTPAERPRVRAFGSFSRIPEPEISPRVIGTVVAGASRVQGLAVAESIRTYAAPVAEVLKNIEPVADLLQRLSRAHPIAELAMLAILGVYHLVRAQHESDRAIVSLHNAMVKTYEVAVKHKESLGRDSRFNELFKKMVKQADECYVFISEYTRRRYLGRLTRFSVSHKIEEYKEAFEHLEQQFRGAEIDYTAVSLLQMRPVIEAVDLKNKLERLRPPQDPLGPLCHCLHGTRVESLQTIQEWVFRREQSILWLNGPAGSGKSSLMGTLHSRHLEMGFNSRLAAFIRFDRDEYKEARMFVRTLAYRLAEFDRRLGESIAQRVAAQPQIVDDTNLATQLETLVLEPLRQHGKEMEDEGPVVILIDGLDECTRSDATRTKFDEQLLALLESDVLGAFPFLRIIIASRPVSEIKARFSGKSHIFEFRLDIASRENQADIRSFIDIRLMDISAKSAGFGEVCQSVKAVDELSKRAGGLFMWASIAVSFVEAYSPRTRLQAIVKTNIPKSALEALYTLYRTTLEAIVSESGDDDIKRDIRLVLGMIMATSTVSTFDPPFTPTVLQNLLQHVHENGSQTHDVDVPEVLAKLASVLRHPSEDSGLHLLHVSFAEFLGDRERCSSTWYIDDEKYAGMLASACISCVLAHIHEEELSEAPRKEVDYSSWFWIDHCAPLSARLVATTPNLHDRLTRMIRMDMIRWIRYHIVRQNRIWQNWANVDAFEKIIADPQVSELPDHASFKQLLEDAQMLLSIAFEAWLQGGLWVVSCFTWLCQHPTSDLYQCYMPGFVELAGGSTDYAEIVEAIRKNGSNRVPLGDIGSFREIEISGIPPASAEPAYY</sequence>
<organism evidence="4 5">
    <name type="scientific">Marasmius crinis-equi</name>
    <dbReference type="NCBI Taxonomy" id="585013"/>
    <lineage>
        <taxon>Eukaryota</taxon>
        <taxon>Fungi</taxon>
        <taxon>Dikarya</taxon>
        <taxon>Basidiomycota</taxon>
        <taxon>Agaricomycotina</taxon>
        <taxon>Agaricomycetes</taxon>
        <taxon>Agaricomycetidae</taxon>
        <taxon>Agaricales</taxon>
        <taxon>Marasmiineae</taxon>
        <taxon>Marasmiaceae</taxon>
        <taxon>Marasmius</taxon>
    </lineage>
</organism>
<dbReference type="SUPFAM" id="SSF52540">
    <property type="entry name" value="P-loop containing nucleoside triphosphate hydrolases"/>
    <property type="match status" value="1"/>
</dbReference>
<reference evidence="4 5" key="1">
    <citation type="submission" date="2024-02" db="EMBL/GenBank/DDBJ databases">
        <title>A draft genome for the cacao thread blight pathogen Marasmius crinis-equi.</title>
        <authorList>
            <person name="Cohen S.P."/>
            <person name="Baruah I.K."/>
            <person name="Amoako-Attah I."/>
            <person name="Bukari Y."/>
            <person name="Meinhardt L.W."/>
            <person name="Bailey B.A."/>
        </authorList>
    </citation>
    <scope>NUCLEOTIDE SEQUENCE [LARGE SCALE GENOMIC DNA]</scope>
    <source>
        <strain evidence="4 5">GH-76</strain>
    </source>
</reference>
<evidence type="ECO:0000256" key="1">
    <source>
        <dbReference type="ARBA" id="ARBA00022737"/>
    </source>
</evidence>
<dbReference type="InterPro" id="IPR056884">
    <property type="entry name" value="NPHP3-like_N"/>
</dbReference>
<dbReference type="Proteomes" id="UP001465976">
    <property type="component" value="Unassembled WGS sequence"/>
</dbReference>
<keyword evidence="1" id="KW-0677">Repeat</keyword>
<evidence type="ECO:0000256" key="2">
    <source>
        <dbReference type="SAM" id="MobiDB-lite"/>
    </source>
</evidence>
<dbReference type="PANTHER" id="PTHR10039">
    <property type="entry name" value="AMELOGENIN"/>
    <property type="match status" value="1"/>
</dbReference>
<accession>A0ABR3FXN8</accession>
<dbReference type="Pfam" id="PF24883">
    <property type="entry name" value="NPHP3_N"/>
    <property type="match status" value="1"/>
</dbReference>
<feature type="domain" description="Nephrocystin 3-like N-terminal" evidence="3">
    <location>
        <begin position="376"/>
        <end position="543"/>
    </location>
</feature>
<dbReference type="PANTHER" id="PTHR10039:SF17">
    <property type="entry name" value="FUNGAL STAND N-TERMINAL GOODBYE DOMAIN-CONTAINING PROTEIN-RELATED"/>
    <property type="match status" value="1"/>
</dbReference>
<evidence type="ECO:0000313" key="5">
    <source>
        <dbReference type="Proteomes" id="UP001465976"/>
    </source>
</evidence>
<keyword evidence="5" id="KW-1185">Reference proteome</keyword>
<proteinExistence type="predicted"/>
<evidence type="ECO:0000313" key="4">
    <source>
        <dbReference type="EMBL" id="KAL0580099.1"/>
    </source>
</evidence>
<dbReference type="InterPro" id="IPR027417">
    <property type="entry name" value="P-loop_NTPase"/>
</dbReference>
<evidence type="ECO:0000259" key="3">
    <source>
        <dbReference type="Pfam" id="PF24883"/>
    </source>
</evidence>
<name>A0ABR3FXN8_9AGAR</name>
<comment type="caution">
    <text evidence="4">The sequence shown here is derived from an EMBL/GenBank/DDBJ whole genome shotgun (WGS) entry which is preliminary data.</text>
</comment>
<feature type="compositionally biased region" description="Polar residues" evidence="2">
    <location>
        <begin position="110"/>
        <end position="127"/>
    </location>
</feature>
<feature type="compositionally biased region" description="Pro residues" evidence="2">
    <location>
        <begin position="96"/>
        <end position="108"/>
    </location>
</feature>
<feature type="region of interest" description="Disordered" evidence="2">
    <location>
        <begin position="57"/>
        <end position="145"/>
    </location>
</feature>
<protein>
    <recommendedName>
        <fullName evidence="3">Nephrocystin 3-like N-terminal domain-containing protein</fullName>
    </recommendedName>
</protein>
<gene>
    <name evidence="4" type="ORF">V5O48_001875</name>
</gene>